<dbReference type="NCBIfam" id="NF040506">
    <property type="entry name" value="PG0870_Nterm"/>
    <property type="match status" value="1"/>
</dbReference>
<dbReference type="EMBL" id="FNCQ01000001">
    <property type="protein sequence ID" value="SDG12632.1"/>
    <property type="molecule type" value="Genomic_DNA"/>
</dbReference>
<dbReference type="InterPro" id="IPR047731">
    <property type="entry name" value="Zinc_ribbon_put"/>
</dbReference>
<organism evidence="3 4">
    <name type="scientific">Prevotella communis</name>
    <dbReference type="NCBI Taxonomy" id="2913614"/>
    <lineage>
        <taxon>Bacteria</taxon>
        <taxon>Pseudomonadati</taxon>
        <taxon>Bacteroidota</taxon>
        <taxon>Bacteroidia</taxon>
        <taxon>Bacteroidales</taxon>
        <taxon>Prevotellaceae</taxon>
        <taxon>Prevotella</taxon>
    </lineage>
</organism>
<proteinExistence type="predicted"/>
<name>A0A1G7RPD9_9BACT</name>
<dbReference type="Pfam" id="PF19898">
    <property type="entry name" value="DUF6371"/>
    <property type="match status" value="1"/>
</dbReference>
<dbReference type="AlphaFoldDB" id="A0A1G7RPD9"/>
<keyword evidence="4" id="KW-1185">Reference proteome</keyword>
<feature type="domain" description="DUF6371" evidence="1">
    <location>
        <begin position="135"/>
        <end position="285"/>
    </location>
</feature>
<evidence type="ECO:0000313" key="3">
    <source>
        <dbReference type="EMBL" id="SDG12632.1"/>
    </source>
</evidence>
<evidence type="ECO:0000259" key="1">
    <source>
        <dbReference type="Pfam" id="PF19898"/>
    </source>
</evidence>
<evidence type="ECO:0000313" key="4">
    <source>
        <dbReference type="Proteomes" id="UP000198779"/>
    </source>
</evidence>
<evidence type="ECO:0008006" key="5">
    <source>
        <dbReference type="Google" id="ProtNLM"/>
    </source>
</evidence>
<gene>
    <name evidence="3" type="ORF">SAMN04487901_10147</name>
</gene>
<sequence>MAVKGKCKVQTVHRKEARMSDYRFHLEKYRPNSKLTCPQCKKTRCLVHYVDDQGIIKFPNYVGRCDHENSCGYHYTPKDYFHDNPDMKPKDWDDDTPIYNKVGTTKGKEEPKPIEPSFIPMVFVSKSLSAYKTKNPLYQYLCGVIGEDEVKRIFRLYLVGTGNKWGGCTVFWQIDTNGNVRAGKLMGYDSKTGHRIKEPQSQVTWAHSELKIADFHLVQCLFGEHLLHERPTAPVALVESEKTALIMTHFMPDLLWLATGGKNGCFNEKAVQVLRNRDVFLLPDLGAKEQWQQKALILQTLCKRVVVSDCIEKIANGEQREQGLDVADFFLMKPTAHEILADMIRRNPAVGLLVEKLDLEVCNDEEPQDGVP</sequence>
<dbReference type="Proteomes" id="UP000198779">
    <property type="component" value="Unassembled WGS sequence"/>
</dbReference>
<dbReference type="Pfam" id="PF21957">
    <property type="entry name" value="Zn_ribbon_16"/>
    <property type="match status" value="1"/>
</dbReference>
<protein>
    <recommendedName>
        <fullName evidence="5">Toprim-like</fullName>
    </recommendedName>
</protein>
<evidence type="ECO:0000259" key="2">
    <source>
        <dbReference type="Pfam" id="PF21957"/>
    </source>
</evidence>
<dbReference type="STRING" id="645274.SAMN04487901_10147"/>
<dbReference type="InterPro" id="IPR045951">
    <property type="entry name" value="DUF6371"/>
</dbReference>
<reference evidence="4" key="1">
    <citation type="submission" date="2016-10" db="EMBL/GenBank/DDBJ databases">
        <authorList>
            <person name="Varghese N."/>
            <person name="Submissions S."/>
        </authorList>
    </citation>
    <scope>NUCLEOTIDE SEQUENCE [LARGE SCALE GENOMIC DNA]</scope>
    <source>
        <strain evidence="4">BP1-148</strain>
    </source>
</reference>
<feature type="domain" description="Zinc beta-ribbon finger putative" evidence="2">
    <location>
        <begin position="22"/>
        <end position="85"/>
    </location>
</feature>
<accession>A0A1G7RPD9</accession>